<reference evidence="1 2" key="1">
    <citation type="submission" date="2023-01" db="EMBL/GenBank/DDBJ databases">
        <authorList>
            <person name="Whitehead M."/>
        </authorList>
    </citation>
    <scope>NUCLEOTIDE SEQUENCE [LARGE SCALE GENOMIC DNA]</scope>
</reference>
<sequence length="109" mass="13313">MVEFSQEEVIIIALILDKEEEENKSKISITNKQKRIVWVHDLWKKRKTEGEFTLYNGLIDDEQKFYEYFRMSQYTFNVLHKKLENLITKQETHWRKPIPPKERLAVCLR</sequence>
<accession>A0AAV0W7B9</accession>
<dbReference type="EMBL" id="CARXXK010000001">
    <property type="protein sequence ID" value="CAI6351654.1"/>
    <property type="molecule type" value="Genomic_DNA"/>
</dbReference>
<keyword evidence="2" id="KW-1185">Reference proteome</keyword>
<gene>
    <name evidence="1" type="ORF">MEUPH1_LOCUS7980</name>
</gene>
<name>A0AAV0W7B9_9HEMI</name>
<dbReference type="AlphaFoldDB" id="A0AAV0W7B9"/>
<dbReference type="Proteomes" id="UP001160148">
    <property type="component" value="Unassembled WGS sequence"/>
</dbReference>
<evidence type="ECO:0000313" key="1">
    <source>
        <dbReference type="EMBL" id="CAI6351654.1"/>
    </source>
</evidence>
<protein>
    <submittedName>
        <fullName evidence="1">Uncharacterized protein</fullName>
    </submittedName>
</protein>
<evidence type="ECO:0000313" key="2">
    <source>
        <dbReference type="Proteomes" id="UP001160148"/>
    </source>
</evidence>
<proteinExistence type="predicted"/>
<comment type="caution">
    <text evidence="1">The sequence shown here is derived from an EMBL/GenBank/DDBJ whole genome shotgun (WGS) entry which is preliminary data.</text>
</comment>
<organism evidence="1 2">
    <name type="scientific">Macrosiphum euphorbiae</name>
    <name type="common">potato aphid</name>
    <dbReference type="NCBI Taxonomy" id="13131"/>
    <lineage>
        <taxon>Eukaryota</taxon>
        <taxon>Metazoa</taxon>
        <taxon>Ecdysozoa</taxon>
        <taxon>Arthropoda</taxon>
        <taxon>Hexapoda</taxon>
        <taxon>Insecta</taxon>
        <taxon>Pterygota</taxon>
        <taxon>Neoptera</taxon>
        <taxon>Paraneoptera</taxon>
        <taxon>Hemiptera</taxon>
        <taxon>Sternorrhyncha</taxon>
        <taxon>Aphidomorpha</taxon>
        <taxon>Aphidoidea</taxon>
        <taxon>Aphididae</taxon>
        <taxon>Macrosiphini</taxon>
        <taxon>Macrosiphum</taxon>
    </lineage>
</organism>